<keyword evidence="1" id="KW-0472">Membrane</keyword>
<dbReference type="Pfam" id="PF05226">
    <property type="entry name" value="CHASE2"/>
    <property type="match status" value="1"/>
</dbReference>
<evidence type="ECO:0000256" key="1">
    <source>
        <dbReference type="SAM" id="Phobius"/>
    </source>
</evidence>
<reference evidence="3 4" key="1">
    <citation type="submission" date="2019-02" db="EMBL/GenBank/DDBJ databases">
        <title>Genomic Encyclopedia of Type Strains, Phase IV (KMG-IV): sequencing the most valuable type-strain genomes for metagenomic binning, comparative biology and taxonomic classification.</title>
        <authorList>
            <person name="Goeker M."/>
        </authorList>
    </citation>
    <scope>NUCLEOTIDE SEQUENCE [LARGE SCALE GENOMIC DNA]</scope>
    <source>
        <strain evidence="3 4">DSM 21223</strain>
    </source>
</reference>
<dbReference type="SMART" id="SM00044">
    <property type="entry name" value="CYCc"/>
    <property type="match status" value="1"/>
</dbReference>
<name>A0ABY0IL05_9RHOO</name>
<evidence type="ECO:0000313" key="3">
    <source>
        <dbReference type="EMBL" id="RZT75857.1"/>
    </source>
</evidence>
<dbReference type="EMBL" id="SHKM01000003">
    <property type="protein sequence ID" value="RZT75857.1"/>
    <property type="molecule type" value="Genomic_DNA"/>
</dbReference>
<dbReference type="CDD" id="cd07302">
    <property type="entry name" value="CHD"/>
    <property type="match status" value="1"/>
</dbReference>
<dbReference type="InterPro" id="IPR029787">
    <property type="entry name" value="Nucleotide_cyclase"/>
</dbReference>
<dbReference type="SMART" id="SM01080">
    <property type="entry name" value="CHASE2"/>
    <property type="match status" value="1"/>
</dbReference>
<keyword evidence="1" id="KW-0812">Transmembrane</keyword>
<protein>
    <submittedName>
        <fullName evidence="3">Adenylate cyclase</fullName>
    </submittedName>
</protein>
<dbReference type="Gene3D" id="3.30.70.1230">
    <property type="entry name" value="Nucleotide cyclase"/>
    <property type="match status" value="1"/>
</dbReference>
<evidence type="ECO:0000259" key="2">
    <source>
        <dbReference type="PROSITE" id="PS50125"/>
    </source>
</evidence>
<dbReference type="InterPro" id="IPR007890">
    <property type="entry name" value="CHASE2"/>
</dbReference>
<dbReference type="PROSITE" id="PS50125">
    <property type="entry name" value="GUANYLATE_CYCLASE_2"/>
    <property type="match status" value="1"/>
</dbReference>
<feature type="transmembrane region" description="Helical" evidence="1">
    <location>
        <begin position="365"/>
        <end position="386"/>
    </location>
</feature>
<dbReference type="RefSeq" id="WP_130460121.1">
    <property type="nucleotide sequence ID" value="NZ_SHKM01000003.1"/>
</dbReference>
<dbReference type="PANTHER" id="PTHR43081:SF1">
    <property type="entry name" value="ADENYLATE CYCLASE, TERMINAL-DIFFERENTIATION SPECIFIC"/>
    <property type="match status" value="1"/>
</dbReference>
<accession>A0ABY0IL05</accession>
<feature type="transmembrane region" description="Helical" evidence="1">
    <location>
        <begin position="418"/>
        <end position="441"/>
    </location>
</feature>
<comment type="caution">
    <text evidence="3">The sequence shown here is derived from an EMBL/GenBank/DDBJ whole genome shotgun (WGS) entry which is preliminary data.</text>
</comment>
<sequence length="737" mass="79713">MKKNLVRIALGLALVLLTLGHSIRLYQHPLLSHLDAITYDARLRLTQPGGQDSRVVVVDIDEKSLAEVGRWPWSRDKVSRLVRQLTDHYGVQLVGFDVVFAEPDESSGLRVLERMGATSLKGDAAFLASLASLRGSLDYDGQFAATLKGRPVVLGFYMSNGIPQGALPPAVLPAGTFKGRNILFTSWRGYGGNLPAFQAAAPAGGHFNPLVDFDGISRRVPMLVEHGGQYYESLSLAMVRLLLGNVPVRPGYAEGGSGSGYAGLEWLDLPTPRGALRIPVDENVATLVPYRGGQGSFVYLSAADVLQGRVAPASLQGKVVLVGTTAPGLMDLRATPVGEAYPGVEIHANLIAGMLDGSLKHKPPYALGFDVVQVLLVGLLLSLLLPSLSPSRATLLTGAVLAGVVGLNLALWQSGLALPVAGVLLLILALYAMNMSWGYFVESHSKRQLTQLFGQYVPPELVDEMARDPERYSMEGRNAELTVLFSDIRGFTSISEGLDPKDLAHLINEYLGAMTTVIRHHRGTLDKYIGDAIMAFWGAPVADPDHARHALLAALEMQVELRRLDAPFAARGWPALQIGIGINTGLMTVGDMGSPLRQAYTVMGDAVNLGSRLEGLTKQYGVGIIVGEATRAAVRDGVFRELDRVRVKGKDEPVAIYEPLGLAGSVPQAVLDELKLWQQALRCYRAQEWDQAELQLMNLVRLNGDCRLYQLYGERVAHLRQQAPGDGWDGVTTFETK</sequence>
<evidence type="ECO:0000313" key="4">
    <source>
        <dbReference type="Proteomes" id="UP000292136"/>
    </source>
</evidence>
<dbReference type="SUPFAM" id="SSF55073">
    <property type="entry name" value="Nucleotide cyclase"/>
    <property type="match status" value="1"/>
</dbReference>
<dbReference type="Proteomes" id="UP000292136">
    <property type="component" value="Unassembled WGS sequence"/>
</dbReference>
<feature type="domain" description="Guanylate cyclase" evidence="2">
    <location>
        <begin position="482"/>
        <end position="614"/>
    </location>
</feature>
<dbReference type="Pfam" id="PF00211">
    <property type="entry name" value="Guanylate_cyc"/>
    <property type="match status" value="1"/>
</dbReference>
<dbReference type="PANTHER" id="PTHR43081">
    <property type="entry name" value="ADENYLATE CYCLASE, TERMINAL-DIFFERENTIATION SPECIFIC-RELATED"/>
    <property type="match status" value="1"/>
</dbReference>
<keyword evidence="4" id="KW-1185">Reference proteome</keyword>
<dbReference type="InterPro" id="IPR050697">
    <property type="entry name" value="Adenylyl/Guanylyl_Cyclase_3/4"/>
</dbReference>
<organism evidence="3 4">
    <name type="scientific">Azospira oryzae</name>
    <dbReference type="NCBI Taxonomy" id="146939"/>
    <lineage>
        <taxon>Bacteria</taxon>
        <taxon>Pseudomonadati</taxon>
        <taxon>Pseudomonadota</taxon>
        <taxon>Betaproteobacteria</taxon>
        <taxon>Rhodocyclales</taxon>
        <taxon>Rhodocyclaceae</taxon>
        <taxon>Azospira</taxon>
    </lineage>
</organism>
<dbReference type="InterPro" id="IPR001054">
    <property type="entry name" value="A/G_cyclase"/>
</dbReference>
<keyword evidence="1" id="KW-1133">Transmembrane helix</keyword>
<proteinExistence type="predicted"/>
<gene>
    <name evidence="3" type="ORF">EV678_3044</name>
</gene>
<feature type="transmembrane region" description="Helical" evidence="1">
    <location>
        <begin position="393"/>
        <end position="412"/>
    </location>
</feature>